<evidence type="ECO:0008006" key="2">
    <source>
        <dbReference type="Google" id="ProtNLM"/>
    </source>
</evidence>
<reference evidence="1" key="1">
    <citation type="journal article" date="2010" name="Science">
        <title>Plasticity of animal genome architecture unmasked by rapid evolution of a pelagic tunicate.</title>
        <authorList>
            <person name="Denoeud F."/>
            <person name="Henriet S."/>
            <person name="Mungpakdee S."/>
            <person name="Aury J.M."/>
            <person name="Da Silva C."/>
            <person name="Brinkmann H."/>
            <person name="Mikhaleva J."/>
            <person name="Olsen L.C."/>
            <person name="Jubin C."/>
            <person name="Canestro C."/>
            <person name="Bouquet J.M."/>
            <person name="Danks G."/>
            <person name="Poulain J."/>
            <person name="Campsteijn C."/>
            <person name="Adamski M."/>
            <person name="Cross I."/>
            <person name="Yadetie F."/>
            <person name="Muffato M."/>
            <person name="Louis A."/>
            <person name="Butcher S."/>
            <person name="Tsagkogeorga G."/>
            <person name="Konrad A."/>
            <person name="Singh S."/>
            <person name="Jensen M.F."/>
            <person name="Cong E.H."/>
            <person name="Eikeseth-Otteraa H."/>
            <person name="Noel B."/>
            <person name="Anthouard V."/>
            <person name="Porcel B.M."/>
            <person name="Kachouri-Lafond R."/>
            <person name="Nishino A."/>
            <person name="Ugolini M."/>
            <person name="Chourrout P."/>
            <person name="Nishida H."/>
            <person name="Aasland R."/>
            <person name="Huzurbazar S."/>
            <person name="Westhof E."/>
            <person name="Delsuc F."/>
            <person name="Lehrach H."/>
            <person name="Reinhardt R."/>
            <person name="Weissenbach J."/>
            <person name="Roy S.W."/>
            <person name="Artiguenave F."/>
            <person name="Postlethwait J.H."/>
            <person name="Manak J.R."/>
            <person name="Thompson E.M."/>
            <person name="Jaillon O."/>
            <person name="Du Pasquier L."/>
            <person name="Boudinot P."/>
            <person name="Liberles D.A."/>
            <person name="Volff J.N."/>
            <person name="Philippe H."/>
            <person name="Lenhard B."/>
            <person name="Roest Crollius H."/>
            <person name="Wincker P."/>
            <person name="Chourrout D."/>
        </authorList>
    </citation>
    <scope>NUCLEOTIDE SEQUENCE [LARGE SCALE GENOMIC DNA]</scope>
</reference>
<name>E4Z1I6_OIKDI</name>
<evidence type="ECO:0000313" key="1">
    <source>
        <dbReference type="EMBL" id="CBY41564.1"/>
    </source>
</evidence>
<accession>E4Z1I6</accession>
<dbReference type="Proteomes" id="UP000011014">
    <property type="component" value="Unassembled WGS sequence"/>
</dbReference>
<dbReference type="EMBL" id="FN656500">
    <property type="protein sequence ID" value="CBY41564.1"/>
    <property type="molecule type" value="Genomic_DNA"/>
</dbReference>
<dbReference type="AlphaFoldDB" id="E4Z1I6"/>
<protein>
    <recommendedName>
        <fullName evidence="2">SH3 domain-containing protein</fullName>
    </recommendedName>
</protein>
<sequence>METKISRKTVRKSLAHIYGKIEGIEESGARVLEDFTSGGEGEISLSKVIRSKDYLVRCIKREISADENCVVTVLEDNVNGWWLVR</sequence>
<dbReference type="Gene3D" id="2.30.30.40">
    <property type="entry name" value="SH3 Domains"/>
    <property type="match status" value="1"/>
</dbReference>
<proteinExistence type="predicted"/>
<organism evidence="1">
    <name type="scientific">Oikopleura dioica</name>
    <name type="common">Tunicate</name>
    <dbReference type="NCBI Taxonomy" id="34765"/>
    <lineage>
        <taxon>Eukaryota</taxon>
        <taxon>Metazoa</taxon>
        <taxon>Chordata</taxon>
        <taxon>Tunicata</taxon>
        <taxon>Appendicularia</taxon>
        <taxon>Copelata</taxon>
        <taxon>Oikopleuridae</taxon>
        <taxon>Oikopleura</taxon>
    </lineage>
</organism>
<gene>
    <name evidence="1" type="ORF">GSOID_T00023645001</name>
</gene>